<sequence>MRVAVCQVVGNPVRPTAGLVFPVLALTADRYYPPECLFLWLQVMNPSALFAQFQRRLSAAGGVAQWAEDLAQAAEIIATHPALIERRLIIPPAFASCQPWGDILPLLRARGIHLEEAATPEQVADAPAGLSSAALAIAETGSVFLADNALAARIVGMLTLTHFVLVSAKQLVPLLDEAATLLQTLTRPGPQQQHYISLVTGPSRTADIERTLTIGVQGPRALCVIVVATPSAGNLSPATQQAKDKHDEP</sequence>
<dbReference type="InterPro" id="IPR024185">
    <property type="entry name" value="FTHF_cligase-like_sf"/>
</dbReference>
<evidence type="ECO:0000313" key="2">
    <source>
        <dbReference type="EMBL" id="BBH92894.1"/>
    </source>
</evidence>
<dbReference type="AlphaFoldDB" id="A0A455T5U3"/>
<dbReference type="EMBL" id="AP019377">
    <property type="protein sequence ID" value="BBH92894.1"/>
    <property type="molecule type" value="Genomic_DNA"/>
</dbReference>
<proteinExistence type="predicted"/>
<accession>A0A455T5U3</accession>
<dbReference type="Pfam" id="PF02589">
    <property type="entry name" value="LUD_dom"/>
    <property type="match status" value="1"/>
</dbReference>
<name>A0A455T5U3_9CHLR</name>
<evidence type="ECO:0000259" key="1">
    <source>
        <dbReference type="Pfam" id="PF02589"/>
    </source>
</evidence>
<dbReference type="InterPro" id="IPR037171">
    <property type="entry name" value="NagB/RpiA_transferase-like"/>
</dbReference>
<dbReference type="PANTHER" id="PTHR43682:SF1">
    <property type="entry name" value="LACTATE UTILIZATION PROTEIN C"/>
    <property type="match status" value="1"/>
</dbReference>
<dbReference type="SUPFAM" id="SSF100950">
    <property type="entry name" value="NagB/RpiA/CoA transferase-like"/>
    <property type="match status" value="1"/>
</dbReference>
<reference evidence="2" key="1">
    <citation type="submission" date="2018-12" db="EMBL/GenBank/DDBJ databases">
        <title>Novel natural products biosynthetic potential of the class Ktedonobacteria.</title>
        <authorList>
            <person name="Zheng Y."/>
            <person name="Saitou A."/>
            <person name="Wang C.M."/>
            <person name="Toyoda A."/>
            <person name="Minakuchi Y."/>
            <person name="Sekiguchi Y."/>
            <person name="Ueda K."/>
            <person name="Takano H."/>
            <person name="Sakai Y."/>
            <person name="Yokota A."/>
            <person name="Yabe S."/>
        </authorList>
    </citation>
    <scope>NUCLEOTIDE SEQUENCE</scope>
    <source>
        <strain evidence="2">A3-2</strain>
    </source>
</reference>
<organism evidence="2">
    <name type="scientific">Thermogemmatispora argillosa</name>
    <dbReference type="NCBI Taxonomy" id="2045280"/>
    <lineage>
        <taxon>Bacteria</taxon>
        <taxon>Bacillati</taxon>
        <taxon>Chloroflexota</taxon>
        <taxon>Ktedonobacteria</taxon>
        <taxon>Thermogemmatisporales</taxon>
        <taxon>Thermogemmatisporaceae</taxon>
        <taxon>Thermogemmatispora</taxon>
    </lineage>
</organism>
<protein>
    <recommendedName>
        <fullName evidence="1">LUD domain-containing protein</fullName>
    </recommendedName>
</protein>
<dbReference type="Gene3D" id="3.40.50.10420">
    <property type="entry name" value="NagB/RpiA/CoA transferase-like"/>
    <property type="match status" value="1"/>
</dbReference>
<dbReference type="PANTHER" id="PTHR43682">
    <property type="entry name" value="LACTATE UTILIZATION PROTEIN C"/>
    <property type="match status" value="1"/>
</dbReference>
<feature type="domain" description="LUD" evidence="1">
    <location>
        <begin position="115"/>
        <end position="227"/>
    </location>
</feature>
<gene>
    <name evidence="2" type="ORF">KTA_10930</name>
</gene>
<dbReference type="InterPro" id="IPR003741">
    <property type="entry name" value="LUD_dom"/>
</dbReference>